<evidence type="ECO:0000256" key="4">
    <source>
        <dbReference type="ARBA" id="ARBA00023136"/>
    </source>
</evidence>
<evidence type="ECO:0000313" key="7">
    <source>
        <dbReference type="EMBL" id="SFH48816.1"/>
    </source>
</evidence>
<organism evidence="8 10">
    <name type="scientific">Cryobacterium levicorallinum</name>
    <dbReference type="NCBI Taxonomy" id="995038"/>
    <lineage>
        <taxon>Bacteria</taxon>
        <taxon>Bacillati</taxon>
        <taxon>Actinomycetota</taxon>
        <taxon>Actinomycetes</taxon>
        <taxon>Micrococcales</taxon>
        <taxon>Microbacteriaceae</taxon>
        <taxon>Cryobacterium</taxon>
    </lineage>
</organism>
<feature type="transmembrane region" description="Helical" evidence="5">
    <location>
        <begin position="513"/>
        <end position="535"/>
    </location>
</feature>
<dbReference type="STRING" id="995038.SAMN05216274_106120"/>
<dbReference type="NCBIfam" id="TIGR03061">
    <property type="entry name" value="pip_yhgE_Nterm"/>
    <property type="match status" value="1"/>
</dbReference>
<dbReference type="EMBL" id="FOPW01000006">
    <property type="protein sequence ID" value="SFH48816.1"/>
    <property type="molecule type" value="Genomic_DNA"/>
</dbReference>
<comment type="caution">
    <text evidence="8">The sequence shown here is derived from an EMBL/GenBank/DDBJ whole genome shotgun (WGS) entry which is preliminary data.</text>
</comment>
<dbReference type="InterPro" id="IPR051328">
    <property type="entry name" value="T7SS_ABC-Transporter"/>
</dbReference>
<evidence type="ECO:0000256" key="2">
    <source>
        <dbReference type="ARBA" id="ARBA00022692"/>
    </source>
</evidence>
<dbReference type="GO" id="GO:0016020">
    <property type="term" value="C:membrane"/>
    <property type="evidence" value="ECO:0007669"/>
    <property type="project" value="UniProtKB-SubCell"/>
</dbReference>
<feature type="transmembrane region" description="Helical" evidence="5">
    <location>
        <begin position="603"/>
        <end position="626"/>
    </location>
</feature>
<dbReference type="Pfam" id="PF12698">
    <property type="entry name" value="ABC2_membrane_3"/>
    <property type="match status" value="1"/>
</dbReference>
<dbReference type="RefSeq" id="WP_092449287.1">
    <property type="nucleotide sequence ID" value="NZ_BKAC01000005.1"/>
</dbReference>
<keyword evidence="2 5" id="KW-0812">Transmembrane</keyword>
<evidence type="ECO:0000313" key="10">
    <source>
        <dbReference type="Proteomes" id="UP000297963"/>
    </source>
</evidence>
<feature type="transmembrane region" description="Helical" evidence="5">
    <location>
        <begin position="547"/>
        <end position="568"/>
    </location>
</feature>
<feature type="transmembrane region" description="Helical" evidence="5">
    <location>
        <begin position="446"/>
        <end position="467"/>
    </location>
</feature>
<feature type="transmembrane region" description="Helical" evidence="5">
    <location>
        <begin position="488"/>
        <end position="507"/>
    </location>
</feature>
<keyword evidence="9" id="KW-1185">Reference proteome</keyword>
<gene>
    <name evidence="8" type="ORF">E3O11_04525</name>
    <name evidence="7" type="ORF">SAMN05216274_106120</name>
</gene>
<dbReference type="EMBL" id="SOFE01000008">
    <property type="protein sequence ID" value="TFB86555.1"/>
    <property type="molecule type" value="Genomic_DNA"/>
</dbReference>
<dbReference type="PANTHER" id="PTHR43077">
    <property type="entry name" value="TRANSPORT PERMEASE YVFS-RELATED"/>
    <property type="match status" value="1"/>
</dbReference>
<dbReference type="Gene3D" id="3.40.1710.10">
    <property type="entry name" value="abc type-2 transporter like domain"/>
    <property type="match status" value="1"/>
</dbReference>
<name>A0A1I3AG29_9MICO</name>
<comment type="subcellular location">
    <subcellularLocation>
        <location evidence="1">Membrane</location>
        <topology evidence="1">Multi-pass membrane protein</topology>
    </subcellularLocation>
</comment>
<dbReference type="InterPro" id="IPR017501">
    <property type="entry name" value="Phage_infect_YhgE_C"/>
</dbReference>
<keyword evidence="4 5" id="KW-0472">Membrane</keyword>
<evidence type="ECO:0000313" key="8">
    <source>
        <dbReference type="EMBL" id="TFB86555.1"/>
    </source>
</evidence>
<evidence type="ECO:0000313" key="9">
    <source>
        <dbReference type="Proteomes" id="UP000199681"/>
    </source>
</evidence>
<reference evidence="8 10" key="2">
    <citation type="submission" date="2019-03" db="EMBL/GenBank/DDBJ databases">
        <title>Genomics of glacier-inhabiting Cryobacterium strains.</title>
        <authorList>
            <person name="Liu Q."/>
            <person name="Xin Y.-H."/>
        </authorList>
    </citation>
    <scope>NUCLEOTIDE SEQUENCE [LARGE SCALE GENOMIC DNA]</scope>
    <source>
        <strain evidence="8 10">Hh34</strain>
    </source>
</reference>
<accession>A0A1I3AG29</accession>
<evidence type="ECO:0000256" key="1">
    <source>
        <dbReference type="ARBA" id="ARBA00004141"/>
    </source>
</evidence>
<dbReference type="AlphaFoldDB" id="A0A1I3AG29"/>
<feature type="domain" description="ABC-2 type transporter transmembrane" evidence="6">
    <location>
        <begin position="415"/>
        <end position="623"/>
    </location>
</feature>
<proteinExistence type="predicted"/>
<evidence type="ECO:0000256" key="5">
    <source>
        <dbReference type="SAM" id="Phobius"/>
    </source>
</evidence>
<evidence type="ECO:0000256" key="3">
    <source>
        <dbReference type="ARBA" id="ARBA00022989"/>
    </source>
</evidence>
<dbReference type="Proteomes" id="UP000297963">
    <property type="component" value="Unassembled WGS sequence"/>
</dbReference>
<dbReference type="NCBIfam" id="TIGR03062">
    <property type="entry name" value="pip_yhgE_Cterm"/>
    <property type="match status" value="1"/>
</dbReference>
<protein>
    <submittedName>
        <fullName evidence="7">Membrane protein</fullName>
    </submittedName>
    <submittedName>
        <fullName evidence="8">YhgE/Pip domain-containing protein</fullName>
    </submittedName>
</protein>
<dbReference type="GO" id="GO:0140359">
    <property type="term" value="F:ABC-type transporter activity"/>
    <property type="evidence" value="ECO:0007669"/>
    <property type="project" value="InterPro"/>
</dbReference>
<dbReference type="Proteomes" id="UP000199681">
    <property type="component" value="Unassembled WGS sequence"/>
</dbReference>
<keyword evidence="3 5" id="KW-1133">Transmembrane helix</keyword>
<evidence type="ECO:0000259" key="6">
    <source>
        <dbReference type="Pfam" id="PF12698"/>
    </source>
</evidence>
<dbReference type="PANTHER" id="PTHR43077:SF5">
    <property type="entry name" value="PHAGE INFECTION PROTEIN"/>
    <property type="match status" value="1"/>
</dbReference>
<dbReference type="InterPro" id="IPR013525">
    <property type="entry name" value="ABC2_TM"/>
</dbReference>
<dbReference type="InterPro" id="IPR017500">
    <property type="entry name" value="Phage_infect_YhgE_N"/>
</dbReference>
<sequence>MSTALDKLFSRTARQRRLTVAALVAVVVAVPLAVAGLFTVALVSADDRVDTIPAIVVNNDEFVTTTLPDGTEQQVLAGRLLVTELTAPSASDASTAGFDWTISNTADAQAALAAGDAYAILTIPSDFSASINSLSGSTPVQADLDIRTDDAHSYLAGSLAQSVGSAMAGAFGQAITAQYLEGLYTNLALLGSSLTDAADGAAALSTGVSGVKAGLDSLAAGTATAATGAASAASGATSYASGVASYTDGVTGLSAGLTELKSGAGALAPLETGLPAYASGVQGTAAAFTALNAQMQADPNVAAYAGALAQIQGGLTALGAQSPGIGAAGTGIGSVLDGISSSANGALTLAAGGPALSSGASDLATGVQGISAGLGTLASGTQSAQAGTHALEAGAAELATGLADGAAGASVFTDTDTDAATTAAVVSEPVSVTTERDHLIDSAGPIIGMIFVPVGLWIGALVVFLLFKPLTASALASTTSTGRLLRRGLGRAFAIVAGQAVLVTVLLHTALDVAWTLLPATLGFALLLAFVFVAVQHWLSVAFGRVGIVISLVLLALQLAAASGLYPIELVAAPFQALSPFLPLTWAVNGLQAIVSESGGADVAAAAAILLLFAIGSVLLSFWSVARARGARSFGLGLARA</sequence>
<reference evidence="7 9" key="1">
    <citation type="submission" date="2016-10" db="EMBL/GenBank/DDBJ databases">
        <authorList>
            <person name="Varghese N."/>
            <person name="Submissions S."/>
        </authorList>
    </citation>
    <scope>NUCLEOTIDE SEQUENCE [LARGE SCALE GENOMIC DNA]</scope>
    <source>
        <strain evidence="7 9">GMCC 1.11211</strain>
    </source>
</reference>